<dbReference type="InterPro" id="IPR029063">
    <property type="entry name" value="SAM-dependent_MTases_sf"/>
</dbReference>
<keyword evidence="5" id="KW-1185">Reference proteome</keyword>
<evidence type="ECO:0000256" key="1">
    <source>
        <dbReference type="SAM" id="MobiDB-lite"/>
    </source>
</evidence>
<dbReference type="SUPFAM" id="SSF53335">
    <property type="entry name" value="S-adenosyl-L-methionine-dependent methyltransferases"/>
    <property type="match status" value="1"/>
</dbReference>
<protein>
    <submittedName>
        <fullName evidence="4">Uncharacterized protein</fullName>
    </submittedName>
</protein>
<dbReference type="OrthoDB" id="565050at2759"/>
<dbReference type="InterPro" id="IPR048711">
    <property type="entry name" value="WHD_Rv2258c"/>
</dbReference>
<evidence type="ECO:0000313" key="5">
    <source>
        <dbReference type="Proteomes" id="UP000054558"/>
    </source>
</evidence>
<dbReference type="InterPro" id="IPR025714">
    <property type="entry name" value="Methyltranfer_dom"/>
</dbReference>
<dbReference type="PANTHER" id="PTHR45128">
    <property type="entry name" value="METHYLTRANSFERASE TYPE 11"/>
    <property type="match status" value="1"/>
</dbReference>
<feature type="region of interest" description="Disordered" evidence="1">
    <location>
        <begin position="1"/>
        <end position="34"/>
    </location>
</feature>
<dbReference type="Proteomes" id="UP000054558">
    <property type="component" value="Unassembled WGS sequence"/>
</dbReference>
<dbReference type="Pfam" id="PF21320">
    <property type="entry name" value="WHD_Rv2258c"/>
    <property type="match status" value="1"/>
</dbReference>
<reference evidence="4 5" key="1">
    <citation type="journal article" date="2014" name="Nat. Commun.">
        <title>Klebsormidium flaccidum genome reveals primary factors for plant terrestrial adaptation.</title>
        <authorList>
            <person name="Hori K."/>
            <person name="Maruyama F."/>
            <person name="Fujisawa T."/>
            <person name="Togashi T."/>
            <person name="Yamamoto N."/>
            <person name="Seo M."/>
            <person name="Sato S."/>
            <person name="Yamada T."/>
            <person name="Mori H."/>
            <person name="Tajima N."/>
            <person name="Moriyama T."/>
            <person name="Ikeuchi M."/>
            <person name="Watanabe M."/>
            <person name="Wada H."/>
            <person name="Kobayashi K."/>
            <person name="Saito M."/>
            <person name="Masuda T."/>
            <person name="Sasaki-Sekimoto Y."/>
            <person name="Mashiguchi K."/>
            <person name="Awai K."/>
            <person name="Shimojima M."/>
            <person name="Masuda S."/>
            <person name="Iwai M."/>
            <person name="Nobusawa T."/>
            <person name="Narise T."/>
            <person name="Kondo S."/>
            <person name="Saito H."/>
            <person name="Sato R."/>
            <person name="Murakawa M."/>
            <person name="Ihara Y."/>
            <person name="Oshima-Yamada Y."/>
            <person name="Ohtaka K."/>
            <person name="Satoh M."/>
            <person name="Sonobe K."/>
            <person name="Ishii M."/>
            <person name="Ohtani R."/>
            <person name="Kanamori-Sato M."/>
            <person name="Honoki R."/>
            <person name="Miyazaki D."/>
            <person name="Mochizuki H."/>
            <person name="Umetsu J."/>
            <person name="Higashi K."/>
            <person name="Shibata D."/>
            <person name="Kamiya Y."/>
            <person name="Sato N."/>
            <person name="Nakamura Y."/>
            <person name="Tabata S."/>
            <person name="Ida S."/>
            <person name="Kurokawa K."/>
            <person name="Ohta H."/>
        </authorList>
    </citation>
    <scope>NUCLEOTIDE SEQUENCE [LARGE SCALE GENOMIC DNA]</scope>
    <source>
        <strain evidence="4 5">NIES-2285</strain>
    </source>
</reference>
<accession>A0A1Y1HWU9</accession>
<dbReference type="InterPro" id="IPR053173">
    <property type="entry name" value="SAM-binding_MTase"/>
</dbReference>
<dbReference type="Gene3D" id="3.40.50.150">
    <property type="entry name" value="Vaccinia Virus protein VP39"/>
    <property type="match status" value="1"/>
</dbReference>
<dbReference type="AlphaFoldDB" id="A0A1Y1HWU9"/>
<evidence type="ECO:0000313" key="4">
    <source>
        <dbReference type="EMBL" id="GAQ82633.1"/>
    </source>
</evidence>
<dbReference type="EMBL" id="DF237067">
    <property type="protein sequence ID" value="GAQ82633.1"/>
    <property type="molecule type" value="Genomic_DNA"/>
</dbReference>
<proteinExistence type="predicted"/>
<feature type="domain" description="S-adenosylmethionine-dependent methyltransferase Rv2258c-like winged HTH" evidence="3">
    <location>
        <begin position="92"/>
        <end position="162"/>
    </location>
</feature>
<dbReference type="InterPro" id="IPR036388">
    <property type="entry name" value="WH-like_DNA-bd_sf"/>
</dbReference>
<sequence>MENFLSQLPRLKLQNDAEEVSKGPSSTKDPERELKQGHLQGAFDHEDAHMWPETPPAEARCDSLIPAGANEAVLEKLQDKVLKEVGGAFSCVLGVLGDRLGLYKAMDGAGKVTPAELAVRTGCSERLMREWLNANAAAGWVAYHAPSETFELTAEQAMVLARDENPSNLMGLMEVAASLSGTHLETLASTFKSGRGLSYGEQPVGMARGIARATATEWEALLVQVWLPALGDILEEELERGGKVADVGCGFGATTLMMARSYPNSTFVGFDRHELSVLQARAIAKDNGIEGNVSFQVSTAKNFPGDGFTLITMLDSLHDFGDPLGAAKHVYEALADGGIWLIVEHLTDGKLSGNLTNPLARVLYSFSTLVCVPNALSQEGGCSWGACAGEAKIRGVVEAAGPFREFRRIAESPRHMVFAARK</sequence>
<evidence type="ECO:0000259" key="3">
    <source>
        <dbReference type="Pfam" id="PF21320"/>
    </source>
</evidence>
<name>A0A1Y1HWU9_KLENI</name>
<gene>
    <name evidence="4" type="ORF">KFL_001180120</name>
</gene>
<dbReference type="Pfam" id="PF13847">
    <property type="entry name" value="Methyltransf_31"/>
    <property type="match status" value="1"/>
</dbReference>
<feature type="domain" description="Methyltransferase" evidence="2">
    <location>
        <begin position="239"/>
        <end position="354"/>
    </location>
</feature>
<dbReference type="STRING" id="105231.A0A1Y1HWU9"/>
<dbReference type="Gene3D" id="1.10.10.10">
    <property type="entry name" value="Winged helix-like DNA-binding domain superfamily/Winged helix DNA-binding domain"/>
    <property type="match status" value="1"/>
</dbReference>
<evidence type="ECO:0000259" key="2">
    <source>
        <dbReference type="Pfam" id="PF13847"/>
    </source>
</evidence>
<dbReference type="OMA" id="FVGFDYH"/>
<dbReference type="CDD" id="cd02440">
    <property type="entry name" value="AdoMet_MTases"/>
    <property type="match status" value="1"/>
</dbReference>
<organism evidence="4 5">
    <name type="scientific">Klebsormidium nitens</name>
    <name type="common">Green alga</name>
    <name type="synonym">Ulothrix nitens</name>
    <dbReference type="NCBI Taxonomy" id="105231"/>
    <lineage>
        <taxon>Eukaryota</taxon>
        <taxon>Viridiplantae</taxon>
        <taxon>Streptophyta</taxon>
        <taxon>Klebsormidiophyceae</taxon>
        <taxon>Klebsormidiales</taxon>
        <taxon>Klebsormidiaceae</taxon>
        <taxon>Klebsormidium</taxon>
    </lineage>
</organism>
<dbReference type="PANTHER" id="PTHR45128:SF2">
    <property type="entry name" value="METHYLTRANSFERASE DOMAIN-CONTAINING PROTEIN"/>
    <property type="match status" value="1"/>
</dbReference>